<feature type="region of interest" description="Disordered" evidence="9">
    <location>
        <begin position="454"/>
        <end position="479"/>
    </location>
</feature>
<evidence type="ECO:0000259" key="10">
    <source>
        <dbReference type="Pfam" id="PF06916"/>
    </source>
</evidence>
<feature type="domain" description="DUF1279" evidence="10">
    <location>
        <begin position="6"/>
        <end position="116"/>
    </location>
</feature>
<dbReference type="EC" id="2.4.1.-" evidence="8"/>
<name>A0A2P6U0V8_CHLSO</name>
<dbReference type="AlphaFoldDB" id="A0A2P6U0V8"/>
<evidence type="ECO:0000256" key="3">
    <source>
        <dbReference type="ARBA" id="ARBA00022676"/>
    </source>
</evidence>
<reference evidence="11 12" key="1">
    <citation type="journal article" date="2018" name="Plant J.">
        <title>Genome sequences of Chlorella sorokiniana UTEX 1602 and Micractinium conductrix SAG 241.80: implications to maltose excretion by a green alga.</title>
        <authorList>
            <person name="Arriola M.B."/>
            <person name="Velmurugan N."/>
            <person name="Zhang Y."/>
            <person name="Plunkett M.H."/>
            <person name="Hondzo H."/>
            <person name="Barney B.M."/>
        </authorList>
    </citation>
    <scope>NUCLEOTIDE SEQUENCE [LARGE SCALE GENOMIC DNA]</scope>
    <source>
        <strain evidence="12">UTEX 1602</strain>
    </source>
</reference>
<dbReference type="GO" id="GO:0016020">
    <property type="term" value="C:membrane"/>
    <property type="evidence" value="ECO:0007669"/>
    <property type="project" value="UniProtKB-SubCell"/>
</dbReference>
<keyword evidence="5 8" id="KW-0812">Transmembrane</keyword>
<keyword evidence="4 8" id="KW-0808">Transferase</keyword>
<dbReference type="Pfam" id="PF06916">
    <property type="entry name" value="FAM210A-B_dom"/>
    <property type="match status" value="1"/>
</dbReference>
<evidence type="ECO:0000256" key="1">
    <source>
        <dbReference type="ARBA" id="ARBA00004167"/>
    </source>
</evidence>
<organism evidence="11 12">
    <name type="scientific">Chlorella sorokiniana</name>
    <name type="common">Freshwater green alga</name>
    <dbReference type="NCBI Taxonomy" id="3076"/>
    <lineage>
        <taxon>Eukaryota</taxon>
        <taxon>Viridiplantae</taxon>
        <taxon>Chlorophyta</taxon>
        <taxon>core chlorophytes</taxon>
        <taxon>Trebouxiophyceae</taxon>
        <taxon>Chlorellales</taxon>
        <taxon>Chlorellaceae</taxon>
        <taxon>Chlorella clade</taxon>
        <taxon>Chlorella</taxon>
    </lineage>
</organism>
<dbReference type="PANTHER" id="PTHR21461:SF69">
    <property type="entry name" value="GLYCOSYLTRANSFERASE FAMILY 92 PROTEIN"/>
    <property type="match status" value="1"/>
</dbReference>
<dbReference type="PANTHER" id="PTHR21461">
    <property type="entry name" value="GLYCOSYLTRANSFERASE FAMILY 92 PROTEIN"/>
    <property type="match status" value="1"/>
</dbReference>
<dbReference type="InterPro" id="IPR008166">
    <property type="entry name" value="Glyco_transf_92"/>
</dbReference>
<protein>
    <recommendedName>
        <fullName evidence="8">Glycosyltransferase family 92 protein</fullName>
        <ecNumber evidence="8">2.4.1.-</ecNumber>
    </recommendedName>
</protein>
<evidence type="ECO:0000256" key="8">
    <source>
        <dbReference type="RuleBase" id="RU366017"/>
    </source>
</evidence>
<comment type="similarity">
    <text evidence="2 8">Belongs to the glycosyltransferase 92 family.</text>
</comment>
<proteinExistence type="inferred from homology"/>
<dbReference type="GO" id="GO:0016757">
    <property type="term" value="F:glycosyltransferase activity"/>
    <property type="evidence" value="ECO:0007669"/>
    <property type="project" value="UniProtKB-UniRule"/>
</dbReference>
<evidence type="ECO:0000256" key="6">
    <source>
        <dbReference type="ARBA" id="ARBA00022989"/>
    </source>
</evidence>
<dbReference type="Proteomes" id="UP000239899">
    <property type="component" value="Unassembled WGS sequence"/>
</dbReference>
<evidence type="ECO:0000256" key="9">
    <source>
        <dbReference type="SAM" id="MobiDB-lite"/>
    </source>
</evidence>
<feature type="transmembrane region" description="Helical" evidence="8">
    <location>
        <begin position="20"/>
        <end position="38"/>
    </location>
</feature>
<dbReference type="PROSITE" id="PS51257">
    <property type="entry name" value="PROKAR_LIPOPROTEIN"/>
    <property type="match status" value="1"/>
</dbReference>
<evidence type="ECO:0000313" key="11">
    <source>
        <dbReference type="EMBL" id="PRW59940.1"/>
    </source>
</evidence>
<dbReference type="EMBL" id="LHPG02000003">
    <property type="protein sequence ID" value="PRW59940.1"/>
    <property type="molecule type" value="Genomic_DNA"/>
</dbReference>
<evidence type="ECO:0000256" key="2">
    <source>
        <dbReference type="ARBA" id="ARBA00007647"/>
    </source>
</evidence>
<dbReference type="InterPro" id="IPR009688">
    <property type="entry name" value="FAM210A/B-like_dom"/>
</dbReference>
<evidence type="ECO:0000256" key="7">
    <source>
        <dbReference type="ARBA" id="ARBA00023136"/>
    </source>
</evidence>
<comment type="caution">
    <text evidence="11">The sequence shown here is derived from an EMBL/GenBank/DDBJ whole genome shotgun (WGS) entry which is preliminary data.</text>
</comment>
<dbReference type="Pfam" id="PF01697">
    <property type="entry name" value="Glyco_transf_92"/>
    <property type="match status" value="1"/>
</dbReference>
<keyword evidence="7 8" id="KW-0472">Membrane</keyword>
<sequence>MASSSEKIKGLFKKYGKIALGVHLCVYGTFLTGCYIAIDNHVDVRTPLQKIGLLSKEKYDDAAAEGAEAEAQANAQNKGWMDKVLSGGSSTLALAFLCNKALFPVRTPITLGLTPLVARALRYRAAGGKASTQTPAASQQGAWTPAAAACRQAGPHRRAFSARELFLANERYRAWKAGRSKGIAFALAVKGQHEDLAEWLQYHSQLGVDHFYVYDTGSKPPLDTVLQPFIEEGLVTYIYLDDFAAAAKRLTASNDHRYRPKFKQWIVYSMCLRDYGARHRWMAFIDSDEFLVLTDGTPSLPALLADYEDRAGLVLNWRILGSSGHKQRQNSTLLAYTSCYQRDVDEQLATKSIINPALTVQPPSPHNAFYYGGCHAVQTDGTRVDTFASDRVADERLIIYHYITKSQEDFDRKMARGDGMGRRDRKQDYFDNVQQKATEQCTLAAQAWRRMQQQQWQGSAAAGLRPKGGDMGGNLAANQ</sequence>
<dbReference type="GO" id="GO:0005737">
    <property type="term" value="C:cytoplasm"/>
    <property type="evidence" value="ECO:0007669"/>
    <property type="project" value="TreeGrafter"/>
</dbReference>
<comment type="subcellular location">
    <subcellularLocation>
        <location evidence="1">Membrane</location>
        <topology evidence="1">Single-pass membrane protein</topology>
    </subcellularLocation>
</comment>
<evidence type="ECO:0000256" key="5">
    <source>
        <dbReference type="ARBA" id="ARBA00022692"/>
    </source>
</evidence>
<evidence type="ECO:0000313" key="12">
    <source>
        <dbReference type="Proteomes" id="UP000239899"/>
    </source>
</evidence>
<feature type="compositionally biased region" description="Low complexity" evidence="9">
    <location>
        <begin position="454"/>
        <end position="463"/>
    </location>
</feature>
<evidence type="ECO:0000256" key="4">
    <source>
        <dbReference type="ARBA" id="ARBA00022679"/>
    </source>
</evidence>
<keyword evidence="3 8" id="KW-0328">Glycosyltransferase</keyword>
<keyword evidence="6 8" id="KW-1133">Transmembrane helix</keyword>
<gene>
    <name evidence="11" type="ORF">C2E21_1605</name>
</gene>
<keyword evidence="12" id="KW-1185">Reference proteome</keyword>
<accession>A0A2P6U0V8</accession>
<dbReference type="OrthoDB" id="2526284at2759"/>